<keyword evidence="8" id="KW-1185">Reference proteome</keyword>
<keyword evidence="5 6" id="KW-0472">Membrane</keyword>
<comment type="subcellular location">
    <subcellularLocation>
        <location evidence="6">Cell membrane</location>
        <topology evidence="6">Multi-pass membrane protein</topology>
    </subcellularLocation>
    <subcellularLocation>
        <location evidence="1">Membrane</location>
        <topology evidence="1">Multi-pass membrane protein</topology>
    </subcellularLocation>
</comment>
<reference evidence="7" key="1">
    <citation type="journal article" date="2010" name="Int. J. Syst. Evol. Microbiol.">
        <title>Porticoccus litoralis gen. nov., sp. nov., a gammaproteobacterium isolated from the Yellow Sea.</title>
        <authorList>
            <person name="Oh H.M."/>
            <person name="Kim H."/>
            <person name="Kim K.M."/>
            <person name="Min G.S."/>
            <person name="Cho J.C."/>
        </authorList>
    </citation>
    <scope>NUCLEOTIDE SEQUENCE</scope>
    <source>
        <strain evidence="7">DSM 25064</strain>
    </source>
</reference>
<evidence type="ECO:0000256" key="5">
    <source>
        <dbReference type="ARBA" id="ARBA00023136"/>
    </source>
</evidence>
<dbReference type="PANTHER" id="PTHR43701:SF2">
    <property type="entry name" value="MEMBRANE TRANSPORTER PROTEIN YJNA-RELATED"/>
    <property type="match status" value="1"/>
</dbReference>
<dbReference type="Proteomes" id="UP001178354">
    <property type="component" value="Unassembled WGS sequence"/>
</dbReference>
<feature type="transmembrane region" description="Helical" evidence="6">
    <location>
        <begin position="5"/>
        <end position="26"/>
    </location>
</feature>
<dbReference type="InterPro" id="IPR051598">
    <property type="entry name" value="TSUP/Inactive_protease-like"/>
</dbReference>
<dbReference type="AlphaFoldDB" id="A0AAW8B764"/>
<dbReference type="InterPro" id="IPR002781">
    <property type="entry name" value="TM_pro_TauE-like"/>
</dbReference>
<dbReference type="GO" id="GO:0005886">
    <property type="term" value="C:plasma membrane"/>
    <property type="evidence" value="ECO:0007669"/>
    <property type="project" value="UniProtKB-SubCell"/>
</dbReference>
<protein>
    <recommendedName>
        <fullName evidence="6">Probable membrane transporter protein</fullName>
    </recommendedName>
</protein>
<sequence>MLDFFLYILSGAFVGLIVGLTGVGGGSLMTPLLILLGIPYNIAIGTDLLYAAVTKAGGVVAHAKQKSVQWRLVGFLAAGSIPASLITAQLLSSVFTDADEYKEILTTSLGVMLIITAAVILCKRMLRDTSDRPHGAVGTFFQVHATKVTFVAGIFLGVFVTLSSVGAGAFCAALLMILFPRLPALHIVGTDIAHAVPLTLIAGLSHLIILGNVDLVLLGSLLIGSLPAIHVGTKLAARLPSGVLQSILAFLLFGLGIKFSLF</sequence>
<feature type="transmembrane region" description="Helical" evidence="6">
    <location>
        <begin position="104"/>
        <end position="122"/>
    </location>
</feature>
<evidence type="ECO:0000256" key="3">
    <source>
        <dbReference type="ARBA" id="ARBA00022692"/>
    </source>
</evidence>
<organism evidence="7 8">
    <name type="scientific">Porticoccus litoralis</name>
    <dbReference type="NCBI Taxonomy" id="434086"/>
    <lineage>
        <taxon>Bacteria</taxon>
        <taxon>Pseudomonadati</taxon>
        <taxon>Pseudomonadota</taxon>
        <taxon>Gammaproteobacteria</taxon>
        <taxon>Cellvibrionales</taxon>
        <taxon>Porticoccaceae</taxon>
        <taxon>Porticoccus</taxon>
    </lineage>
</organism>
<gene>
    <name evidence="7" type="ORF">Q8A57_10175</name>
</gene>
<dbReference type="EMBL" id="JAUUUU010000006">
    <property type="protein sequence ID" value="MDP1521337.1"/>
    <property type="molecule type" value="Genomic_DNA"/>
</dbReference>
<name>A0AAW8B764_9GAMM</name>
<feature type="transmembrane region" description="Helical" evidence="6">
    <location>
        <begin position="235"/>
        <end position="257"/>
    </location>
</feature>
<evidence type="ECO:0000256" key="1">
    <source>
        <dbReference type="ARBA" id="ARBA00004141"/>
    </source>
</evidence>
<comment type="caution">
    <text evidence="7">The sequence shown here is derived from an EMBL/GenBank/DDBJ whole genome shotgun (WGS) entry which is preliminary data.</text>
</comment>
<dbReference type="Pfam" id="PF01925">
    <property type="entry name" value="TauE"/>
    <property type="match status" value="1"/>
</dbReference>
<evidence type="ECO:0000256" key="2">
    <source>
        <dbReference type="ARBA" id="ARBA00009142"/>
    </source>
</evidence>
<evidence type="ECO:0000313" key="7">
    <source>
        <dbReference type="EMBL" id="MDP1521337.1"/>
    </source>
</evidence>
<feature type="transmembrane region" description="Helical" evidence="6">
    <location>
        <begin position="199"/>
        <end position="223"/>
    </location>
</feature>
<reference evidence="7" key="2">
    <citation type="submission" date="2023-08" db="EMBL/GenBank/DDBJ databases">
        <authorList>
            <person name="Luo J."/>
        </authorList>
    </citation>
    <scope>NUCLEOTIDE SEQUENCE</scope>
    <source>
        <strain evidence="7">DSM 25064</strain>
    </source>
</reference>
<feature type="transmembrane region" description="Helical" evidence="6">
    <location>
        <begin position="150"/>
        <end position="179"/>
    </location>
</feature>
<dbReference type="RefSeq" id="WP_305171000.1">
    <property type="nucleotide sequence ID" value="NZ_JAUUUU010000006.1"/>
</dbReference>
<feature type="transmembrane region" description="Helical" evidence="6">
    <location>
        <begin position="72"/>
        <end position="92"/>
    </location>
</feature>
<evidence type="ECO:0000256" key="4">
    <source>
        <dbReference type="ARBA" id="ARBA00022989"/>
    </source>
</evidence>
<keyword evidence="6" id="KW-1003">Cell membrane</keyword>
<feature type="transmembrane region" description="Helical" evidence="6">
    <location>
        <begin position="32"/>
        <end position="51"/>
    </location>
</feature>
<evidence type="ECO:0000313" key="8">
    <source>
        <dbReference type="Proteomes" id="UP001178354"/>
    </source>
</evidence>
<evidence type="ECO:0000256" key="6">
    <source>
        <dbReference type="RuleBase" id="RU363041"/>
    </source>
</evidence>
<accession>A0AAW8B764</accession>
<proteinExistence type="inferred from homology"/>
<dbReference type="PANTHER" id="PTHR43701">
    <property type="entry name" value="MEMBRANE TRANSPORTER PROTEIN MJ0441-RELATED"/>
    <property type="match status" value="1"/>
</dbReference>
<keyword evidence="3 6" id="KW-0812">Transmembrane</keyword>
<keyword evidence="4 6" id="KW-1133">Transmembrane helix</keyword>
<comment type="similarity">
    <text evidence="2 6">Belongs to the 4-toluene sulfonate uptake permease (TSUP) (TC 2.A.102) family.</text>
</comment>